<dbReference type="KEGG" id="ggr:HKW67_01735"/>
<dbReference type="Gene3D" id="2.40.320.10">
    <property type="entry name" value="Hypothetical Protein Pfu-838710-001"/>
    <property type="match status" value="1"/>
</dbReference>
<dbReference type="SMART" id="SM00880">
    <property type="entry name" value="CHAD"/>
    <property type="match status" value="1"/>
</dbReference>
<keyword evidence="3" id="KW-1185">Reference proteome</keyword>
<dbReference type="PANTHER" id="PTHR39339">
    <property type="entry name" value="SLR1444 PROTEIN"/>
    <property type="match status" value="1"/>
</dbReference>
<name>A0A6M4IMT8_9BACT</name>
<dbReference type="InterPro" id="IPR007899">
    <property type="entry name" value="CHAD_dom"/>
</dbReference>
<organism evidence="2 3">
    <name type="scientific">Gemmatimonas groenlandica</name>
    <dbReference type="NCBI Taxonomy" id="2732249"/>
    <lineage>
        <taxon>Bacteria</taxon>
        <taxon>Pseudomonadati</taxon>
        <taxon>Gemmatimonadota</taxon>
        <taxon>Gemmatimonadia</taxon>
        <taxon>Gemmatimonadales</taxon>
        <taxon>Gemmatimonadaceae</taxon>
        <taxon>Gemmatimonas</taxon>
    </lineage>
</organism>
<dbReference type="EMBL" id="CP053085">
    <property type="protein sequence ID" value="QJR34332.1"/>
    <property type="molecule type" value="Genomic_DNA"/>
</dbReference>
<feature type="domain" description="CHAD" evidence="1">
    <location>
        <begin position="46"/>
        <end position="332"/>
    </location>
</feature>
<proteinExistence type="predicted"/>
<dbReference type="Proteomes" id="UP000500938">
    <property type="component" value="Chromosome"/>
</dbReference>
<evidence type="ECO:0000313" key="2">
    <source>
        <dbReference type="EMBL" id="QJR34332.1"/>
    </source>
</evidence>
<dbReference type="Pfam" id="PF05235">
    <property type="entry name" value="CHAD"/>
    <property type="match status" value="1"/>
</dbReference>
<dbReference type="RefSeq" id="WP_171223758.1">
    <property type="nucleotide sequence ID" value="NZ_CP053085.1"/>
</dbReference>
<dbReference type="PROSITE" id="PS51708">
    <property type="entry name" value="CHAD"/>
    <property type="match status" value="1"/>
</dbReference>
<accession>A0A6M4IMT8</accession>
<reference evidence="2 3" key="1">
    <citation type="submission" date="2020-05" db="EMBL/GenBank/DDBJ databases">
        <title>Complete genome sequence of Gemmatimonas greenlandica TET16.</title>
        <authorList>
            <person name="Zeng Y."/>
        </authorList>
    </citation>
    <scope>NUCLEOTIDE SEQUENCE [LARGE SCALE GENOMIC DNA]</scope>
    <source>
        <strain evidence="2 3">TET16</strain>
    </source>
</reference>
<gene>
    <name evidence="2" type="ORF">HKW67_01735</name>
</gene>
<sequence length="504" mass="56192">MVDASLLTATDLRRLLPEALRRPAQEGARVVALHWLDQLCEARARWQPSAIVSADVLPPGEAALLAGAPVASADTAYGMEAETLHRARVSLRRLRAVLREHESALDGAVDRRTLRSLQALGQATNAVRDADVQRSWLDAETEQLPADARDEAMRLRAILDRRATRSTADVTRAFEKHLDPIVDRLLARLSTYLLMHRVGMPSTPTPFARHLATRVERASARLRRDLESVTSVESREAMHRVRIRLKRQRAMLAPFAKSRPALGAWYELATRGQDLLGAVRDADLLAERALKAKLPALHRALGAVALAHYEAFTLDWCARIDSVMKALELAVVELRRDSAPATESGVPLEIERKYLLTRVPPVAAAVTPTLIEQGWLPGTALRERLRRSTNPDGTVACWRNVKLGPAQARVEIDEGTSRELFDAMWPLTVAARVRKQRHVVRDQAYAWEIDVFLDRDLVLAEVELSGLDDRPALPEWLVPYVARDVTGEPAYFNSVLARADRAPR</sequence>
<dbReference type="AlphaFoldDB" id="A0A6M4IMT8"/>
<evidence type="ECO:0000259" key="1">
    <source>
        <dbReference type="PROSITE" id="PS51708"/>
    </source>
</evidence>
<dbReference type="Gene3D" id="1.40.20.10">
    <property type="entry name" value="CHAD domain"/>
    <property type="match status" value="1"/>
</dbReference>
<evidence type="ECO:0000313" key="3">
    <source>
        <dbReference type="Proteomes" id="UP000500938"/>
    </source>
</evidence>
<protein>
    <submittedName>
        <fullName evidence="2">CHAD domain-containing protein</fullName>
    </submittedName>
</protein>
<dbReference type="PANTHER" id="PTHR39339:SF1">
    <property type="entry name" value="CHAD DOMAIN-CONTAINING PROTEIN"/>
    <property type="match status" value="1"/>
</dbReference>
<dbReference type="InterPro" id="IPR033469">
    <property type="entry name" value="CYTH-like_dom_sf"/>
</dbReference>
<dbReference type="SUPFAM" id="SSF55154">
    <property type="entry name" value="CYTH-like phosphatases"/>
    <property type="match status" value="1"/>
</dbReference>
<dbReference type="InterPro" id="IPR038186">
    <property type="entry name" value="CHAD_dom_sf"/>
</dbReference>